<evidence type="ECO:0000259" key="1">
    <source>
        <dbReference type="PROSITE" id="PS51782"/>
    </source>
</evidence>
<dbReference type="InterPro" id="IPR042047">
    <property type="entry name" value="SleB_dom1"/>
</dbReference>
<dbReference type="EMBL" id="FQXJ01000003">
    <property type="protein sequence ID" value="SHH31936.1"/>
    <property type="molecule type" value="Genomic_DNA"/>
</dbReference>
<feature type="domain" description="LysM" evidence="1">
    <location>
        <begin position="44"/>
        <end position="88"/>
    </location>
</feature>
<dbReference type="Pfam" id="PF01476">
    <property type="entry name" value="LysM"/>
    <property type="match status" value="1"/>
</dbReference>
<dbReference type="InterPro" id="IPR018392">
    <property type="entry name" value="LysM"/>
</dbReference>
<dbReference type="STRING" id="1121420.SAMN02746098_00712"/>
<reference evidence="3" key="1">
    <citation type="submission" date="2016-11" db="EMBL/GenBank/DDBJ databases">
        <authorList>
            <person name="Varghese N."/>
            <person name="Submissions S."/>
        </authorList>
    </citation>
    <scope>NUCLEOTIDE SEQUENCE [LARGE SCALE GENOMIC DNA]</scope>
    <source>
        <strain evidence="3">DSM 15449</strain>
    </source>
</reference>
<dbReference type="PANTHER" id="PTHR33734">
    <property type="entry name" value="LYSM DOMAIN-CONTAINING GPI-ANCHORED PROTEIN 2"/>
    <property type="match status" value="1"/>
</dbReference>
<organism evidence="2 3">
    <name type="scientific">Desulfosporosinus lacus DSM 15449</name>
    <dbReference type="NCBI Taxonomy" id="1121420"/>
    <lineage>
        <taxon>Bacteria</taxon>
        <taxon>Bacillati</taxon>
        <taxon>Bacillota</taxon>
        <taxon>Clostridia</taxon>
        <taxon>Eubacteriales</taxon>
        <taxon>Desulfitobacteriaceae</taxon>
        <taxon>Desulfosporosinus</taxon>
    </lineage>
</organism>
<dbReference type="PANTHER" id="PTHR33734:SF22">
    <property type="entry name" value="MEMBRANE-BOUND LYTIC MUREIN TRANSGLYCOSYLASE D"/>
    <property type="match status" value="1"/>
</dbReference>
<dbReference type="Gene3D" id="6.20.240.60">
    <property type="match status" value="1"/>
</dbReference>
<sequence>MAIVLCGIMCLFLWQANIYPVLGLGSETTTNANNGLNTNSIATMKIVVQRGETLWDLAQRYQTTVDQLVKLNRVKSPDQIREGQSLWVPTPVTKKRSEDLKPMDVKEYTDKILVTSAQAKVKAAEREQVAEEDDEAYTPWWVSILRSIPVFAKNHQEDYTTADSSNLLPSTESKIKTYEIFVNQDTQLPEKLTISPLPPTKNDSQTLENSKAVSAVSSESQIHSRGLGRLVSEQEIELLSRVIYGEARGEDFMGQVAVGAVVLNRLKDPRFPKTIQGIVYQSGAFTAVNDRQIHLDPNDQAYKAAEAALSGLDPTNGAIFYYNPKTATDQWIKSRTVIKRIGNHTFSI</sequence>
<dbReference type="GO" id="GO:0016787">
    <property type="term" value="F:hydrolase activity"/>
    <property type="evidence" value="ECO:0007669"/>
    <property type="project" value="InterPro"/>
</dbReference>
<dbReference type="AlphaFoldDB" id="A0A1M5S0E6"/>
<dbReference type="SMART" id="SM00257">
    <property type="entry name" value="LysM"/>
    <property type="match status" value="1"/>
</dbReference>
<dbReference type="SUPFAM" id="SSF54106">
    <property type="entry name" value="LysM domain"/>
    <property type="match status" value="1"/>
</dbReference>
<gene>
    <name evidence="2" type="ORF">SAMN02746098_00712</name>
</gene>
<evidence type="ECO:0000313" key="2">
    <source>
        <dbReference type="EMBL" id="SHH31936.1"/>
    </source>
</evidence>
<protein>
    <submittedName>
        <fullName evidence="2">N-acetylmuramoyl-L-alanine amidase</fullName>
    </submittedName>
</protein>
<accession>A0A1M5S0E6</accession>
<dbReference type="InterPro" id="IPR011105">
    <property type="entry name" value="Cell_wall_hydrolase_SleB"/>
</dbReference>
<dbReference type="Proteomes" id="UP000183954">
    <property type="component" value="Unassembled WGS sequence"/>
</dbReference>
<dbReference type="PROSITE" id="PS51782">
    <property type="entry name" value="LYSM"/>
    <property type="match status" value="1"/>
</dbReference>
<proteinExistence type="predicted"/>
<dbReference type="Gene3D" id="3.10.350.10">
    <property type="entry name" value="LysM domain"/>
    <property type="match status" value="1"/>
</dbReference>
<dbReference type="Gene3D" id="1.10.10.2520">
    <property type="entry name" value="Cell wall hydrolase SleB, domain 1"/>
    <property type="match status" value="1"/>
</dbReference>
<name>A0A1M5S0E6_9FIRM</name>
<dbReference type="CDD" id="cd00118">
    <property type="entry name" value="LysM"/>
    <property type="match status" value="1"/>
</dbReference>
<dbReference type="InterPro" id="IPR036779">
    <property type="entry name" value="LysM_dom_sf"/>
</dbReference>
<keyword evidence="3" id="KW-1185">Reference proteome</keyword>
<evidence type="ECO:0000313" key="3">
    <source>
        <dbReference type="Proteomes" id="UP000183954"/>
    </source>
</evidence>
<dbReference type="GO" id="GO:0008932">
    <property type="term" value="F:lytic endotransglycosylase activity"/>
    <property type="evidence" value="ECO:0007669"/>
    <property type="project" value="TreeGrafter"/>
</dbReference>
<dbReference type="Pfam" id="PF07486">
    <property type="entry name" value="Hydrolase_2"/>
    <property type="match status" value="1"/>
</dbReference>